<comment type="similarity">
    <text evidence="2 7">Belongs to the ExbD/TolR family.</text>
</comment>
<dbReference type="GO" id="GO:0022857">
    <property type="term" value="F:transmembrane transporter activity"/>
    <property type="evidence" value="ECO:0007669"/>
    <property type="project" value="InterPro"/>
</dbReference>
<evidence type="ECO:0000256" key="6">
    <source>
        <dbReference type="ARBA" id="ARBA00023136"/>
    </source>
</evidence>
<gene>
    <name evidence="9" type="ORF">C4520_08310</name>
</gene>
<dbReference type="AlphaFoldDB" id="A0A3A4NZ48"/>
<dbReference type="PANTHER" id="PTHR30558">
    <property type="entry name" value="EXBD MEMBRANE COMPONENT OF PMF-DRIVEN MACROMOLECULE IMPORT SYSTEM"/>
    <property type="match status" value="1"/>
</dbReference>
<evidence type="ECO:0000256" key="4">
    <source>
        <dbReference type="ARBA" id="ARBA00022692"/>
    </source>
</evidence>
<organism evidence="9 10">
    <name type="scientific">Abyssobacteria bacterium (strain SURF_5)</name>
    <dbReference type="NCBI Taxonomy" id="2093360"/>
    <lineage>
        <taxon>Bacteria</taxon>
        <taxon>Pseudomonadati</taxon>
        <taxon>Candidatus Hydrogenedentota</taxon>
        <taxon>Candidatus Abyssobacteria</taxon>
    </lineage>
</organism>
<dbReference type="GO" id="GO:0015031">
    <property type="term" value="P:protein transport"/>
    <property type="evidence" value="ECO:0007669"/>
    <property type="project" value="UniProtKB-KW"/>
</dbReference>
<dbReference type="Gene3D" id="3.30.420.270">
    <property type="match status" value="1"/>
</dbReference>
<sequence>MIKVRERRRKKPAINITSLIDVMFLLLIFFMVSTTFAEHPGIKLELPKAKTGEPNTLDPLVLTLTKAGDMFLNDVAVDEEQLRVRLKSASNRPDASLVLRADKDVPYGFVIHAMDISRQCGIRRITSLTDLPQNAGT</sequence>
<feature type="transmembrane region" description="Helical" evidence="8">
    <location>
        <begin position="12"/>
        <end position="32"/>
    </location>
</feature>
<keyword evidence="5 8" id="KW-1133">Transmembrane helix</keyword>
<dbReference type="PANTHER" id="PTHR30558:SF3">
    <property type="entry name" value="BIOPOLYMER TRANSPORT PROTEIN EXBD-RELATED"/>
    <property type="match status" value="1"/>
</dbReference>
<comment type="subcellular location">
    <subcellularLocation>
        <location evidence="1">Cell membrane</location>
        <topology evidence="1">Single-pass membrane protein</topology>
    </subcellularLocation>
    <subcellularLocation>
        <location evidence="7">Cell membrane</location>
        <topology evidence="7">Single-pass type II membrane protein</topology>
    </subcellularLocation>
</comment>
<keyword evidence="7" id="KW-0653">Protein transport</keyword>
<protein>
    <submittedName>
        <fullName evidence="9">Biopolymer transporter ExbD</fullName>
    </submittedName>
</protein>
<evidence type="ECO:0000256" key="3">
    <source>
        <dbReference type="ARBA" id="ARBA00022475"/>
    </source>
</evidence>
<evidence type="ECO:0000256" key="5">
    <source>
        <dbReference type="ARBA" id="ARBA00022989"/>
    </source>
</evidence>
<dbReference type="EMBL" id="QZKU01000058">
    <property type="protein sequence ID" value="RJP22380.1"/>
    <property type="molecule type" value="Genomic_DNA"/>
</dbReference>
<proteinExistence type="inferred from homology"/>
<name>A0A3A4NZ48_ABYX5</name>
<dbReference type="Proteomes" id="UP000265882">
    <property type="component" value="Unassembled WGS sequence"/>
</dbReference>
<evidence type="ECO:0000256" key="1">
    <source>
        <dbReference type="ARBA" id="ARBA00004162"/>
    </source>
</evidence>
<evidence type="ECO:0000313" key="10">
    <source>
        <dbReference type="Proteomes" id="UP000265882"/>
    </source>
</evidence>
<keyword evidence="4 7" id="KW-0812">Transmembrane</keyword>
<accession>A0A3A4NZ48</accession>
<dbReference type="InterPro" id="IPR003400">
    <property type="entry name" value="ExbD"/>
</dbReference>
<dbReference type="GO" id="GO:0005886">
    <property type="term" value="C:plasma membrane"/>
    <property type="evidence" value="ECO:0007669"/>
    <property type="project" value="UniProtKB-SubCell"/>
</dbReference>
<reference evidence="9 10" key="1">
    <citation type="journal article" date="2017" name="ISME J.">
        <title>Energy and carbon metabolisms in a deep terrestrial subsurface fluid microbial community.</title>
        <authorList>
            <person name="Momper L."/>
            <person name="Jungbluth S.P."/>
            <person name="Lee M.D."/>
            <person name="Amend J.P."/>
        </authorList>
    </citation>
    <scope>NUCLEOTIDE SEQUENCE [LARGE SCALE GENOMIC DNA]</scope>
    <source>
        <strain evidence="9">SURF_5</strain>
    </source>
</reference>
<evidence type="ECO:0000256" key="8">
    <source>
        <dbReference type="SAM" id="Phobius"/>
    </source>
</evidence>
<evidence type="ECO:0000313" key="9">
    <source>
        <dbReference type="EMBL" id="RJP22380.1"/>
    </source>
</evidence>
<keyword evidence="6 8" id="KW-0472">Membrane</keyword>
<dbReference type="Pfam" id="PF02472">
    <property type="entry name" value="ExbD"/>
    <property type="match status" value="1"/>
</dbReference>
<keyword evidence="7" id="KW-0813">Transport</keyword>
<keyword evidence="3" id="KW-1003">Cell membrane</keyword>
<comment type="caution">
    <text evidence="9">The sequence shown here is derived from an EMBL/GenBank/DDBJ whole genome shotgun (WGS) entry which is preliminary data.</text>
</comment>
<evidence type="ECO:0000256" key="2">
    <source>
        <dbReference type="ARBA" id="ARBA00005811"/>
    </source>
</evidence>
<evidence type="ECO:0000256" key="7">
    <source>
        <dbReference type="RuleBase" id="RU003879"/>
    </source>
</evidence>